<evidence type="ECO:0000313" key="4">
    <source>
        <dbReference type="Proteomes" id="UP001162029"/>
    </source>
</evidence>
<accession>A0AAV0TWG0</accession>
<organism evidence="3 4">
    <name type="scientific">Peronospora destructor</name>
    <dbReference type="NCBI Taxonomy" id="86335"/>
    <lineage>
        <taxon>Eukaryota</taxon>
        <taxon>Sar</taxon>
        <taxon>Stramenopiles</taxon>
        <taxon>Oomycota</taxon>
        <taxon>Peronosporomycetes</taxon>
        <taxon>Peronosporales</taxon>
        <taxon>Peronosporaceae</taxon>
        <taxon>Peronospora</taxon>
    </lineage>
</organism>
<keyword evidence="2" id="KW-0472">Membrane</keyword>
<dbReference type="EMBL" id="CANTFM010000653">
    <property type="protein sequence ID" value="CAI5727375.1"/>
    <property type="molecule type" value="Genomic_DNA"/>
</dbReference>
<protein>
    <submittedName>
        <fullName evidence="3">Uncharacterized protein</fullName>
    </submittedName>
</protein>
<evidence type="ECO:0000256" key="2">
    <source>
        <dbReference type="SAM" id="Phobius"/>
    </source>
</evidence>
<gene>
    <name evidence="3" type="ORF">PDE001_LOCUS3794</name>
</gene>
<reference evidence="3" key="1">
    <citation type="submission" date="2022-12" db="EMBL/GenBank/DDBJ databases">
        <authorList>
            <person name="Webb A."/>
        </authorList>
    </citation>
    <scope>NUCLEOTIDE SEQUENCE</scope>
    <source>
        <strain evidence="3">Pd1</strain>
    </source>
</reference>
<keyword evidence="4" id="KW-1185">Reference proteome</keyword>
<feature type="transmembrane region" description="Helical" evidence="2">
    <location>
        <begin position="172"/>
        <end position="194"/>
    </location>
</feature>
<feature type="compositionally biased region" description="Polar residues" evidence="1">
    <location>
        <begin position="118"/>
        <end position="132"/>
    </location>
</feature>
<name>A0AAV0TWG0_9STRA</name>
<evidence type="ECO:0000256" key="1">
    <source>
        <dbReference type="SAM" id="MobiDB-lite"/>
    </source>
</evidence>
<feature type="compositionally biased region" description="Low complexity" evidence="1">
    <location>
        <begin position="102"/>
        <end position="117"/>
    </location>
</feature>
<keyword evidence="2" id="KW-0812">Transmembrane</keyword>
<dbReference type="AlphaFoldDB" id="A0AAV0TWG0"/>
<sequence>MTDCSDVTICLAEGGSTQCIVLPDNANDCPPCMYAITGGGYSCYTRKNERCPFAPTFAVCEKSNSNSTPRSNSNDNTRKRTTKSTKAPAMDPAPAPEIQIPETSTSKESTSGTQTSEISTDSTTNNDNSKSITPGPLASPTTSTGSSETQFSDGLASTILSNTTTASNPSHMVASLTLVGVAAVLMVLVILFIAHRVTKKKKRSRSWIVQCRCGTAISPTRHLVQEPLVRTCTRRIATRLKVAPLMVS</sequence>
<feature type="compositionally biased region" description="Polar residues" evidence="1">
    <location>
        <begin position="139"/>
        <end position="150"/>
    </location>
</feature>
<keyword evidence="2" id="KW-1133">Transmembrane helix</keyword>
<proteinExistence type="predicted"/>
<evidence type="ECO:0000313" key="3">
    <source>
        <dbReference type="EMBL" id="CAI5727375.1"/>
    </source>
</evidence>
<feature type="region of interest" description="Disordered" evidence="1">
    <location>
        <begin position="61"/>
        <end position="150"/>
    </location>
</feature>
<dbReference type="Proteomes" id="UP001162029">
    <property type="component" value="Unassembled WGS sequence"/>
</dbReference>
<comment type="caution">
    <text evidence="3">The sequence shown here is derived from an EMBL/GenBank/DDBJ whole genome shotgun (WGS) entry which is preliminary data.</text>
</comment>
<feature type="compositionally biased region" description="Low complexity" evidence="1">
    <location>
        <begin position="63"/>
        <end position="75"/>
    </location>
</feature>